<evidence type="ECO:0000313" key="2">
    <source>
        <dbReference type="Proteomes" id="UP000272474"/>
    </source>
</evidence>
<dbReference type="InterPro" id="IPR043519">
    <property type="entry name" value="NT_sf"/>
</dbReference>
<sequence length="254" mass="26973">MFTAQERDAVLERLLGLAREDPRITGAALTGSAAAGHADRWSDLDLFLGVAEGTALPEAAAAFGEFAYRELGALHHFDLVAPPFRYRAFLLPGGLEADLGFAPAGAFGPVGEGGFRLLFGEAAGRRPASAPDVDHLIGLAWHHVLHARISVERGRGWQAEHWIGALRGHVLTLACHRLGLPTAYAKGAHLLPPEVTDPLAEALVRDLGARELRRALSAATRAFLREAREADADLAARLEGPLLDLATGRGEGTA</sequence>
<name>A0A3A9ZBY3_9ACTN</name>
<dbReference type="Gene3D" id="3.30.460.10">
    <property type="entry name" value="Beta Polymerase, domain 2"/>
    <property type="match status" value="1"/>
</dbReference>
<dbReference type="Proteomes" id="UP000272474">
    <property type="component" value="Unassembled WGS sequence"/>
</dbReference>
<gene>
    <name evidence="1" type="ORF">D7294_04800</name>
</gene>
<keyword evidence="2" id="KW-1185">Reference proteome</keyword>
<dbReference type="AlphaFoldDB" id="A0A3A9ZBY3"/>
<reference evidence="1 2" key="1">
    <citation type="journal article" date="2014" name="Int. J. Syst. Evol. Microbiol.">
        <title>Streptomyces hoynatensis sp. nov., isolated from deep marine sediment.</title>
        <authorList>
            <person name="Veyisoglu A."/>
            <person name="Sahin N."/>
        </authorList>
    </citation>
    <scope>NUCLEOTIDE SEQUENCE [LARGE SCALE GENOMIC DNA]</scope>
    <source>
        <strain evidence="1 2">KCTC 29097</strain>
    </source>
</reference>
<dbReference type="RefSeq" id="WP_120675821.1">
    <property type="nucleotide sequence ID" value="NZ_RBAL01000002.1"/>
</dbReference>
<accession>A0A3A9ZBY3</accession>
<dbReference type="EMBL" id="RBAL01000002">
    <property type="protein sequence ID" value="RKN45778.1"/>
    <property type="molecule type" value="Genomic_DNA"/>
</dbReference>
<dbReference type="OrthoDB" id="5069422at2"/>
<comment type="caution">
    <text evidence="1">The sequence shown here is derived from an EMBL/GenBank/DDBJ whole genome shotgun (WGS) entry which is preliminary data.</text>
</comment>
<proteinExistence type="predicted"/>
<evidence type="ECO:0008006" key="3">
    <source>
        <dbReference type="Google" id="ProtNLM"/>
    </source>
</evidence>
<organism evidence="1 2">
    <name type="scientific">Streptomyces hoynatensis</name>
    <dbReference type="NCBI Taxonomy" id="1141874"/>
    <lineage>
        <taxon>Bacteria</taxon>
        <taxon>Bacillati</taxon>
        <taxon>Actinomycetota</taxon>
        <taxon>Actinomycetes</taxon>
        <taxon>Kitasatosporales</taxon>
        <taxon>Streptomycetaceae</taxon>
        <taxon>Streptomyces</taxon>
    </lineage>
</organism>
<protein>
    <recommendedName>
        <fullName evidence="3">Nucleotidyltransferase domain-containing protein</fullName>
    </recommendedName>
</protein>
<evidence type="ECO:0000313" key="1">
    <source>
        <dbReference type="EMBL" id="RKN45778.1"/>
    </source>
</evidence>
<dbReference type="SUPFAM" id="SSF81301">
    <property type="entry name" value="Nucleotidyltransferase"/>
    <property type="match status" value="1"/>
</dbReference>